<organism evidence="1 2">
    <name type="scientific">Mucuna pruriens</name>
    <name type="common">Velvet bean</name>
    <name type="synonym">Dolichos pruriens</name>
    <dbReference type="NCBI Taxonomy" id="157652"/>
    <lineage>
        <taxon>Eukaryota</taxon>
        <taxon>Viridiplantae</taxon>
        <taxon>Streptophyta</taxon>
        <taxon>Embryophyta</taxon>
        <taxon>Tracheophyta</taxon>
        <taxon>Spermatophyta</taxon>
        <taxon>Magnoliopsida</taxon>
        <taxon>eudicotyledons</taxon>
        <taxon>Gunneridae</taxon>
        <taxon>Pentapetalae</taxon>
        <taxon>rosids</taxon>
        <taxon>fabids</taxon>
        <taxon>Fabales</taxon>
        <taxon>Fabaceae</taxon>
        <taxon>Papilionoideae</taxon>
        <taxon>50 kb inversion clade</taxon>
        <taxon>NPAAA clade</taxon>
        <taxon>indigoferoid/millettioid clade</taxon>
        <taxon>Phaseoleae</taxon>
        <taxon>Mucuna</taxon>
    </lineage>
</organism>
<comment type="caution">
    <text evidence="1">The sequence shown here is derived from an EMBL/GenBank/DDBJ whole genome shotgun (WGS) entry which is preliminary data.</text>
</comment>
<protein>
    <submittedName>
        <fullName evidence="1">Uncharacterized protein</fullName>
    </submittedName>
</protein>
<keyword evidence="2" id="KW-1185">Reference proteome</keyword>
<dbReference type="AlphaFoldDB" id="A0A371H6V5"/>
<evidence type="ECO:0000313" key="1">
    <source>
        <dbReference type="EMBL" id="RDX98529.1"/>
    </source>
</evidence>
<reference evidence="1" key="1">
    <citation type="submission" date="2018-05" db="EMBL/GenBank/DDBJ databases">
        <title>Draft genome of Mucuna pruriens seed.</title>
        <authorList>
            <person name="Nnadi N.E."/>
            <person name="Vos R."/>
            <person name="Hasami M.H."/>
            <person name="Devisetty U.K."/>
            <person name="Aguiy J.C."/>
        </authorList>
    </citation>
    <scope>NUCLEOTIDE SEQUENCE [LARGE SCALE GENOMIC DNA]</scope>
    <source>
        <strain evidence="1">JCA_2017</strain>
    </source>
</reference>
<name>A0A371H6V5_MUCPR</name>
<evidence type="ECO:0000313" key="2">
    <source>
        <dbReference type="Proteomes" id="UP000257109"/>
    </source>
</evidence>
<proteinExistence type="predicted"/>
<accession>A0A371H6V5</accession>
<feature type="non-terminal residue" evidence="1">
    <location>
        <position position="1"/>
    </location>
</feature>
<gene>
    <name evidence="1" type="ORF">CR513_18543</name>
</gene>
<dbReference type="EMBL" id="QJKJ01003437">
    <property type="protein sequence ID" value="RDX98529.1"/>
    <property type="molecule type" value="Genomic_DNA"/>
</dbReference>
<dbReference type="Proteomes" id="UP000257109">
    <property type="component" value="Unassembled WGS sequence"/>
</dbReference>
<sequence length="62" mass="6827">MHNIYAKAIEFIGKEEEEALFDLIGESGTRDIKSVLLGGSTFPDNNRTGEELADIMTKPLTV</sequence>